<evidence type="ECO:0000313" key="7">
    <source>
        <dbReference type="Proteomes" id="UP000830375"/>
    </source>
</evidence>
<dbReference type="Pfam" id="PF00076">
    <property type="entry name" value="RRM_1"/>
    <property type="match status" value="2"/>
</dbReference>
<dbReference type="InterPro" id="IPR000504">
    <property type="entry name" value="RRM_dom"/>
</dbReference>
<protein>
    <submittedName>
        <fullName evidence="6">Polyadenylate-binding protein 3</fullName>
    </submittedName>
</protein>
<dbReference type="Gene3D" id="3.30.70.330">
    <property type="match status" value="2"/>
</dbReference>
<keyword evidence="1 2" id="KW-0694">RNA-binding</keyword>
<dbReference type="Proteomes" id="UP000830375">
    <property type="component" value="Unassembled WGS sequence"/>
</dbReference>
<sequence>MAICLWVICTTCNLTMLHKTFRPLGPICFVQVCRDSKTNLSREFAYVNLRCRQHAQNALSTLIFTELMGKAIRMWVETNSTLGKSGNEFFSCLGEIMSSRMVCDSNSQLKGYGFVHYATLEAAELAIRTLNGTLLNGHLVSVCHCKTYEERQAEQMSSSKPPQKKDFSLYVQNMPYSLGSEELGSLFSPSGEYGENKKDEQPITATSYCRRAG</sequence>
<evidence type="ECO:0000256" key="2">
    <source>
        <dbReference type="PROSITE-ProRule" id="PRU00176"/>
    </source>
</evidence>
<evidence type="ECO:0000259" key="5">
    <source>
        <dbReference type="PROSITE" id="PS50102"/>
    </source>
</evidence>
<dbReference type="PROSITE" id="PS50102">
    <property type="entry name" value="RRM"/>
    <property type="match status" value="1"/>
</dbReference>
<evidence type="ECO:0000256" key="3">
    <source>
        <dbReference type="SAM" id="MobiDB-lite"/>
    </source>
</evidence>
<feature type="domain" description="RRM" evidence="5">
    <location>
        <begin position="60"/>
        <end position="147"/>
    </location>
</feature>
<dbReference type="InterPro" id="IPR012677">
    <property type="entry name" value="Nucleotide-bd_a/b_plait_sf"/>
</dbReference>
<reference evidence="6 7" key="1">
    <citation type="submission" date="2022-01" db="EMBL/GenBank/DDBJ databases">
        <title>A high-quality chromosome-level genome assembly of rohu carp, Labeo rohita.</title>
        <authorList>
            <person name="Arick M.A. II"/>
            <person name="Hsu C.-Y."/>
            <person name="Magbanua Z."/>
            <person name="Pechanova O."/>
            <person name="Grover C."/>
            <person name="Miller E."/>
            <person name="Thrash A."/>
            <person name="Ezzel L."/>
            <person name="Alam S."/>
            <person name="Benzie J."/>
            <person name="Hamilton M."/>
            <person name="Karsi A."/>
            <person name="Lawrence M.L."/>
            <person name="Peterson D.G."/>
        </authorList>
    </citation>
    <scope>NUCLEOTIDE SEQUENCE [LARGE SCALE GENOMIC DNA]</scope>
    <source>
        <strain evidence="7">BAU-BD-2019</strain>
        <tissue evidence="6">Blood</tissue>
    </source>
</reference>
<keyword evidence="7" id="KW-1185">Reference proteome</keyword>
<evidence type="ECO:0000313" key="6">
    <source>
        <dbReference type="EMBL" id="KAI2666036.1"/>
    </source>
</evidence>
<organism evidence="6 7">
    <name type="scientific">Labeo rohita</name>
    <name type="common">Indian major carp</name>
    <name type="synonym">Cyprinus rohita</name>
    <dbReference type="NCBI Taxonomy" id="84645"/>
    <lineage>
        <taxon>Eukaryota</taxon>
        <taxon>Metazoa</taxon>
        <taxon>Chordata</taxon>
        <taxon>Craniata</taxon>
        <taxon>Vertebrata</taxon>
        <taxon>Euteleostomi</taxon>
        <taxon>Actinopterygii</taxon>
        <taxon>Neopterygii</taxon>
        <taxon>Teleostei</taxon>
        <taxon>Ostariophysi</taxon>
        <taxon>Cypriniformes</taxon>
        <taxon>Cyprinidae</taxon>
        <taxon>Labeoninae</taxon>
        <taxon>Labeonini</taxon>
        <taxon>Labeo</taxon>
    </lineage>
</organism>
<feature type="chain" id="PRO_5047009457" evidence="4">
    <location>
        <begin position="18"/>
        <end position="213"/>
    </location>
</feature>
<keyword evidence="4" id="KW-0732">Signal</keyword>
<accession>A0ABQ8MT73</accession>
<dbReference type="PANTHER" id="PTHR48025:SF1">
    <property type="entry name" value="RRM DOMAIN-CONTAINING PROTEIN"/>
    <property type="match status" value="1"/>
</dbReference>
<gene>
    <name evidence="6" type="ORF">H4Q32_009797</name>
</gene>
<dbReference type="InterPro" id="IPR050502">
    <property type="entry name" value="Euk_RNA-bind_prot"/>
</dbReference>
<dbReference type="InterPro" id="IPR035979">
    <property type="entry name" value="RBD_domain_sf"/>
</dbReference>
<evidence type="ECO:0000256" key="4">
    <source>
        <dbReference type="SAM" id="SignalP"/>
    </source>
</evidence>
<dbReference type="EMBL" id="JACTAM010000003">
    <property type="protein sequence ID" value="KAI2666036.1"/>
    <property type="molecule type" value="Genomic_DNA"/>
</dbReference>
<name>A0ABQ8MT73_LABRO</name>
<dbReference type="SMART" id="SM00360">
    <property type="entry name" value="RRM"/>
    <property type="match status" value="2"/>
</dbReference>
<dbReference type="PANTHER" id="PTHR48025">
    <property type="entry name" value="OS02G0815200 PROTEIN"/>
    <property type="match status" value="1"/>
</dbReference>
<evidence type="ECO:0000256" key="1">
    <source>
        <dbReference type="ARBA" id="ARBA00022884"/>
    </source>
</evidence>
<comment type="caution">
    <text evidence="6">The sequence shown here is derived from an EMBL/GenBank/DDBJ whole genome shotgun (WGS) entry which is preliminary data.</text>
</comment>
<feature type="region of interest" description="Disordered" evidence="3">
    <location>
        <begin position="187"/>
        <end position="213"/>
    </location>
</feature>
<feature type="signal peptide" evidence="4">
    <location>
        <begin position="1"/>
        <end position="17"/>
    </location>
</feature>
<proteinExistence type="predicted"/>
<dbReference type="SUPFAM" id="SSF54928">
    <property type="entry name" value="RNA-binding domain, RBD"/>
    <property type="match status" value="2"/>
</dbReference>